<dbReference type="EMBL" id="JAHVHU010000001">
    <property type="protein sequence ID" value="MBY5956591.1"/>
    <property type="molecule type" value="Genomic_DNA"/>
</dbReference>
<comment type="caution">
    <text evidence="8">The sequence shown here is derived from an EMBL/GenBank/DDBJ whole genome shotgun (WGS) entry which is preliminary data.</text>
</comment>
<dbReference type="RefSeq" id="WP_222578109.1">
    <property type="nucleotide sequence ID" value="NZ_JAHVHU010000001.1"/>
</dbReference>
<comment type="subcellular location">
    <subcellularLocation>
        <location evidence="7">Cell membrane</location>
        <topology evidence="7">Multi-pass membrane protein</topology>
    </subcellularLocation>
</comment>
<dbReference type="AlphaFoldDB" id="A0A953L9F1"/>
<keyword evidence="5 7" id="KW-1133">Transmembrane helix</keyword>
<evidence type="ECO:0000256" key="7">
    <source>
        <dbReference type="HAMAP-Rule" id="MF_01147"/>
    </source>
</evidence>
<feature type="transmembrane region" description="Helical" evidence="7">
    <location>
        <begin position="96"/>
        <end position="117"/>
    </location>
</feature>
<feature type="transmembrane region" description="Helical" evidence="7">
    <location>
        <begin position="178"/>
        <end position="197"/>
    </location>
</feature>
<evidence type="ECO:0000256" key="2">
    <source>
        <dbReference type="ARBA" id="ARBA00022475"/>
    </source>
</evidence>
<organism evidence="8 9">
    <name type="scientific">Membranihabitans marinus</name>
    <dbReference type="NCBI Taxonomy" id="1227546"/>
    <lineage>
        <taxon>Bacteria</taxon>
        <taxon>Pseudomonadati</taxon>
        <taxon>Bacteroidota</taxon>
        <taxon>Saprospiria</taxon>
        <taxon>Saprospirales</taxon>
        <taxon>Saprospiraceae</taxon>
        <taxon>Membranihabitans</taxon>
    </lineage>
</organism>
<evidence type="ECO:0000256" key="6">
    <source>
        <dbReference type="ARBA" id="ARBA00023136"/>
    </source>
</evidence>
<comment type="function">
    <text evidence="7">Catalyzes the transfer of the diacylglyceryl group from phosphatidylglycerol to the sulfhydryl group of the N-terminal cysteine of a prolipoprotein, the first step in the formation of mature lipoproteins.</text>
</comment>
<evidence type="ECO:0000256" key="5">
    <source>
        <dbReference type="ARBA" id="ARBA00022989"/>
    </source>
</evidence>
<keyword evidence="2 7" id="KW-1003">Cell membrane</keyword>
<reference evidence="8" key="1">
    <citation type="submission" date="2021-06" db="EMBL/GenBank/DDBJ databases">
        <title>44 bacteria genomes isolated from Dapeng, Shenzhen.</title>
        <authorList>
            <person name="Zheng W."/>
            <person name="Yu S."/>
            <person name="Huang Y."/>
        </authorList>
    </citation>
    <scope>NUCLEOTIDE SEQUENCE</scope>
    <source>
        <strain evidence="8">DP5N28-2</strain>
    </source>
</reference>
<sequence>MLAYIDWTVSPQWGFIRWYSVCFAIGFIVGYFMMKRIFKREGADLEWLDSLLMYMVIATILGARLGHCFFYDWDYFSQHPLEIILPVRFEPEFQFIGYRGLASHGGAIGILIALWLFSKKVSKTPYLWIVDRIVIPVTFAGVFIRIGNLMNHEIIGKPADVPWAFKFALVDDIPRHPVQLYESICYLFIFFFLYYLYWKTDKRKQLGYIFGWFMILLWSARFFTEYFKSSQGGIESLFNLGLSTGQLLSIPFVIIGVVLLFYNKKYEPQFKKKKTGRKTK</sequence>
<dbReference type="EC" id="2.5.1.145" evidence="7"/>
<keyword evidence="3 7" id="KW-0808">Transferase</keyword>
<evidence type="ECO:0000313" key="9">
    <source>
        <dbReference type="Proteomes" id="UP000753961"/>
    </source>
</evidence>
<dbReference type="PANTHER" id="PTHR30589:SF0">
    <property type="entry name" value="PHOSPHATIDYLGLYCEROL--PROLIPOPROTEIN DIACYLGLYCERYL TRANSFERASE"/>
    <property type="match status" value="1"/>
</dbReference>
<keyword evidence="6 7" id="KW-0472">Membrane</keyword>
<feature type="transmembrane region" description="Helical" evidence="7">
    <location>
        <begin position="46"/>
        <end position="66"/>
    </location>
</feature>
<feature type="transmembrane region" description="Helical" evidence="7">
    <location>
        <begin position="16"/>
        <end position="34"/>
    </location>
</feature>
<proteinExistence type="inferred from homology"/>
<evidence type="ECO:0000313" key="8">
    <source>
        <dbReference type="EMBL" id="MBY5956591.1"/>
    </source>
</evidence>
<protein>
    <recommendedName>
        <fullName evidence="7">Phosphatidylglycerol--prolipoprotein diacylglyceryl transferase</fullName>
        <ecNumber evidence="7">2.5.1.145</ecNumber>
    </recommendedName>
</protein>
<dbReference type="GO" id="GO:0005886">
    <property type="term" value="C:plasma membrane"/>
    <property type="evidence" value="ECO:0007669"/>
    <property type="project" value="UniProtKB-SubCell"/>
</dbReference>
<feature type="transmembrane region" description="Helical" evidence="7">
    <location>
        <begin position="244"/>
        <end position="263"/>
    </location>
</feature>
<keyword evidence="9" id="KW-1185">Reference proteome</keyword>
<feature type="transmembrane region" description="Helical" evidence="7">
    <location>
        <begin position="129"/>
        <end position="147"/>
    </location>
</feature>
<comment type="catalytic activity">
    <reaction evidence="7">
        <text>L-cysteinyl-[prolipoprotein] + a 1,2-diacyl-sn-glycero-3-phospho-(1'-sn-glycerol) = an S-1,2-diacyl-sn-glyceryl-L-cysteinyl-[prolipoprotein] + sn-glycerol 1-phosphate + H(+)</text>
        <dbReference type="Rhea" id="RHEA:56712"/>
        <dbReference type="Rhea" id="RHEA-COMP:14679"/>
        <dbReference type="Rhea" id="RHEA-COMP:14680"/>
        <dbReference type="ChEBI" id="CHEBI:15378"/>
        <dbReference type="ChEBI" id="CHEBI:29950"/>
        <dbReference type="ChEBI" id="CHEBI:57685"/>
        <dbReference type="ChEBI" id="CHEBI:64716"/>
        <dbReference type="ChEBI" id="CHEBI:140658"/>
        <dbReference type="EC" id="2.5.1.145"/>
    </reaction>
</comment>
<feature type="transmembrane region" description="Helical" evidence="7">
    <location>
        <begin position="206"/>
        <end position="224"/>
    </location>
</feature>
<keyword evidence="4 7" id="KW-0812">Transmembrane</keyword>
<evidence type="ECO:0000256" key="3">
    <source>
        <dbReference type="ARBA" id="ARBA00022679"/>
    </source>
</evidence>
<dbReference type="InterPro" id="IPR001640">
    <property type="entry name" value="Lgt"/>
</dbReference>
<dbReference type="HAMAP" id="MF_01147">
    <property type="entry name" value="Lgt"/>
    <property type="match status" value="1"/>
</dbReference>
<gene>
    <name evidence="7 8" type="primary">lgt</name>
    <name evidence="8" type="ORF">KUV50_00490</name>
</gene>
<dbReference type="Proteomes" id="UP000753961">
    <property type="component" value="Unassembled WGS sequence"/>
</dbReference>
<dbReference type="Pfam" id="PF01790">
    <property type="entry name" value="LGT"/>
    <property type="match status" value="1"/>
</dbReference>
<dbReference type="GO" id="GO:0008961">
    <property type="term" value="F:phosphatidylglycerol-prolipoprotein diacylglyceryl transferase activity"/>
    <property type="evidence" value="ECO:0007669"/>
    <property type="project" value="UniProtKB-UniRule"/>
</dbReference>
<name>A0A953L9F1_9BACT</name>
<comment type="pathway">
    <text evidence="7">Protein modification; lipoprotein biosynthesis (diacylglyceryl transfer).</text>
</comment>
<dbReference type="PANTHER" id="PTHR30589">
    <property type="entry name" value="PROLIPOPROTEIN DIACYLGLYCERYL TRANSFERASE"/>
    <property type="match status" value="1"/>
</dbReference>
<evidence type="ECO:0000256" key="4">
    <source>
        <dbReference type="ARBA" id="ARBA00022692"/>
    </source>
</evidence>
<dbReference type="NCBIfam" id="TIGR00544">
    <property type="entry name" value="lgt"/>
    <property type="match status" value="1"/>
</dbReference>
<feature type="binding site" evidence="7">
    <location>
        <position position="145"/>
    </location>
    <ligand>
        <name>a 1,2-diacyl-sn-glycero-3-phospho-(1'-sn-glycerol)</name>
        <dbReference type="ChEBI" id="CHEBI:64716"/>
    </ligand>
</feature>
<evidence type="ECO:0000256" key="1">
    <source>
        <dbReference type="ARBA" id="ARBA00007150"/>
    </source>
</evidence>
<accession>A0A953L9F1</accession>
<comment type="similarity">
    <text evidence="1 7">Belongs to the Lgt family.</text>
</comment>
<dbReference type="GO" id="GO:0042158">
    <property type="term" value="P:lipoprotein biosynthetic process"/>
    <property type="evidence" value="ECO:0007669"/>
    <property type="project" value="UniProtKB-UniRule"/>
</dbReference>